<gene>
    <name evidence="2" type="ORF">SMAX5B_013854</name>
</gene>
<proteinExistence type="predicted"/>
<dbReference type="EMBL" id="CP026258">
    <property type="protein sequence ID" value="AWP15642.1"/>
    <property type="molecule type" value="Genomic_DNA"/>
</dbReference>
<keyword evidence="3" id="KW-1185">Reference proteome</keyword>
<feature type="region of interest" description="Disordered" evidence="1">
    <location>
        <begin position="1"/>
        <end position="49"/>
    </location>
</feature>
<reference evidence="2 3" key="1">
    <citation type="submission" date="2017-12" db="EMBL/GenBank/DDBJ databases">
        <title>Integrating genomic resources of turbot (Scophthalmus maximus) in depth evaluation of genetic and physical mapping variation across individuals.</title>
        <authorList>
            <person name="Martinez P."/>
        </authorList>
    </citation>
    <scope>NUCLEOTIDE SEQUENCE [LARGE SCALE GENOMIC DNA]</scope>
</reference>
<evidence type="ECO:0000256" key="1">
    <source>
        <dbReference type="SAM" id="MobiDB-lite"/>
    </source>
</evidence>
<organism evidence="2 3">
    <name type="scientific">Scophthalmus maximus</name>
    <name type="common">Turbot</name>
    <name type="synonym">Psetta maxima</name>
    <dbReference type="NCBI Taxonomy" id="52904"/>
    <lineage>
        <taxon>Eukaryota</taxon>
        <taxon>Metazoa</taxon>
        <taxon>Chordata</taxon>
        <taxon>Craniata</taxon>
        <taxon>Vertebrata</taxon>
        <taxon>Euteleostomi</taxon>
        <taxon>Actinopterygii</taxon>
        <taxon>Neopterygii</taxon>
        <taxon>Teleostei</taxon>
        <taxon>Neoteleostei</taxon>
        <taxon>Acanthomorphata</taxon>
        <taxon>Carangaria</taxon>
        <taxon>Pleuronectiformes</taxon>
        <taxon>Pleuronectoidei</taxon>
        <taxon>Scophthalmidae</taxon>
        <taxon>Scophthalmus</taxon>
    </lineage>
</organism>
<evidence type="ECO:0000313" key="2">
    <source>
        <dbReference type="EMBL" id="AWP15642.1"/>
    </source>
</evidence>
<name>A0A2U9CLJ7_SCOMX</name>
<accession>A0A2U9CLJ7</accession>
<sequence>MQADTPPVQANGEGVGRSVTAADPPTPSPSRTAGVYAPGAAPRRGQWPTPVKWSRGTRFLRLELVLFHNVSMNEANIVEECTGQGNFGTKCRPNLKRLE</sequence>
<dbReference type="Proteomes" id="UP000246464">
    <property type="component" value="Chromosome 16"/>
</dbReference>
<evidence type="ECO:0000313" key="3">
    <source>
        <dbReference type="Proteomes" id="UP000246464"/>
    </source>
</evidence>
<protein>
    <submittedName>
        <fullName evidence="2">Uncharacterized protein</fullName>
    </submittedName>
</protein>
<dbReference type="AlphaFoldDB" id="A0A2U9CLJ7"/>